<feature type="compositionally biased region" description="Low complexity" evidence="7">
    <location>
        <begin position="1314"/>
        <end position="1332"/>
    </location>
</feature>
<evidence type="ECO:0000259" key="10">
    <source>
        <dbReference type="Pfam" id="PF24054"/>
    </source>
</evidence>
<evidence type="ECO:0000256" key="7">
    <source>
        <dbReference type="SAM" id="MobiDB-lite"/>
    </source>
</evidence>
<evidence type="ECO:0000256" key="5">
    <source>
        <dbReference type="ARBA" id="ARBA00046254"/>
    </source>
</evidence>
<feature type="compositionally biased region" description="Polar residues" evidence="7">
    <location>
        <begin position="1863"/>
        <end position="1874"/>
    </location>
</feature>
<dbReference type="InterPro" id="IPR009288">
    <property type="entry name" value="AIG2-like_dom"/>
</dbReference>
<sequence>MSAQNSAGIQTLLDAEREAQKIVQQDRTKRIRDAKAEAQKEIDEYRQQKEEEFRKFEAEHSSGYKKAEEDANKEAEAKLQEIQAAGKEKGGKVVDDLINAVVDVKPQASEKIVSNSHKHTGPYALDPRLEDLGKVIRDEYAVIRDYYETPKYPVVLAHGLLGFDELRLAGPLLPGVQYWRGIKEALTLKGVKVITATVPPSGSIEMRAEELVKDIDEGAQGKAVNIIAPEKFKVLSLTTIATPHRGSAVADYVLHRIGDERLPQLYYALGKLNIETGAFSQLTRKYMEDTFNPKTPDVEDVRYFSYGAAMQPSFWSMFRLPHRVLEEVEGYNDGLVSVASSKWGKYKGTLEGVSHLDLINWTNRLKWLAGEITGNRQRFNAIAFYLDIAGPRHPHNELSDKKRTELEVHKILYKVETLFPTPAVFNQTTQNTSYTFAAGTYEYPFQFKFPFNNACSSHNSMLTNLNFTGLKVEVAKDTNRHVKKTLPPSLAGFPGMAEIKYYVKATVIRPQFYKENLRAITPLNFLPIEPPRTGRPSEETYARRQHQFSKAPEKIKTRSLFSKSSSSSLGDAGGEPPRVSADARLPNPSILTCNEPIPLRLLVRKVSESFETIFLQMLQIELISYTHVLAHDLRRTEGGSWVLLSRSNMSIPLGRGGDPAGTEWTLDPAMWNRIPLPSSVAPSFETCNISRNYELEVRIGLSYGTIGDMKPQLIVLPLRMPVKVYSGIAPPQALLDAMAATGQATSSKPAPMTGHPVDDNVERPPIPPRPTGPVMPTSVEDVYDEAPPSYEDAMAETLSPVDGPRREYNPPDASSSRAIEPGADSTSSVFRRKDREAISPYGHPTANSSSESFDMLPSTPPESHSGSPPTSPVARQQSVLKIHKALPPDDESPPQYQPVAESPKSVPQNRNDTGQPQPGFRPINLGVPNRKPELKVSKYPTMRLHLIIQRHGLPVTRILWTTSPPSMYGQATPSSSVIPAASSAIASTRTPNALYSSGGYTIAQLLEDINEVVPLETEPAIFDSESSGQWGLEDYAVEVGGSECLHFMEVDGLLRDGDEVVIRALQIADLRARRLSGRHQISSDGKHLIDGVPFGRPFLKRQSSSRPAIAIPPRKKRRTMLATWDGDAGYGGDEIQWTIPKRVDSMKELSRLKDHDDDGIRDEYTDYHHDDDYEDYHESQEESGDGTVIRHPLSEGEDDEASNSDADDSEFEAEDLAEELEALEKDREISPVEVSDEKPTRSGGYPLRTRASILRTTSGRHTDQAATKSPSEAGSSRRDSRAVRFKGTQRQASPYPDEIEGDSHLSKAEQTSEDSPSIYKSFSSSSSSVSDDAMSDEEDSTSPSETSTSASEVSSSESEAEDAESEDEDSSSDSDESTTSESEDESISTPASDRHLQPKMNPPGHGSLRTKKSNQRNKLRRRLSKLKELGALPAEADFAALREWEATHGVWYEPPEHKPNEKRRTNEKEQEEFEAKRQKLLHDLATGGVDVDETTGKENVPPGAEATHEPAEEHAEHNEAVVEPASKRRTLDVASSRRLLFGSLGVRAPRSKEDEEATRKKLAGKVNNVRVRIPEEQAPAEESDSEAEANWQGKLVLKATECVFDDIELSTPPFPFEQRWDAEAHQIIKKRKGWGRKRKRRQQLQVYEADEDEDYAEDNNEHYADEDIQLHYDDPDLQLSNELTNGAEPEGEEPSENTQDDLPPLPADLSSLRDLTEGDLKQGSVIAFKQLVVSKDTNWQPTVSDYLVARIDDVFEDNVLKLQLAKRDRRQVEHHDEDDEEDGTRGYDKFEMPGMDDDQAEDDGFREISFADLFDAKLVQAADVADVGGADKVSNSSAVEGSLLQNSKTTGEDETMHGVEAVNDNNRNSVQAPVSSHAHEDLETPAEETVEAVDHTAEGTGGSPEEDASPVIHSPQFVGFHSPQAESQPSPEPSPEQETREVTTAATQNADEGDDSGEQSNSLPQPTEAPSTPLSSVPPNAFSDTPPAMGPDDDLQLLSSPENFVNFNRLLEQLFQGKRPTPGSPVPKNEPGESPKLPRSRASSSSSSFVPNPFYEVDKAHEERLRRGSEKAKGDTVPEENESAGDSVPPKSQLSTPISRKTPTSAQPQRSPTPQDQSLMSSIEESNWRNRHDEAFGTQPPVASQLSNIVDLTQSSPPVSPGGSDEDFAKSHRLPRGPGHPARNHTAVMDDSDEDSPSVRRWLAKNPPSLMLRRFLEDDPSKDVSMLPTASSKTPEDGWPRPLFRNQYCFFYGTLMDPSMLAKVLQLSDPEPPKLRPARVIGFETKLWGPYPALVGGRPLHPVDGLAYQLQLEEHLDRLMVYETDKYYLRTCQIDLLDGVDGVETVVGFTFEWDGEPEELREGEFDLEEWLQEKKLRGL</sequence>
<evidence type="ECO:0000313" key="12">
    <source>
        <dbReference type="Proteomes" id="UP000215289"/>
    </source>
</evidence>
<dbReference type="InterPro" id="IPR005124">
    <property type="entry name" value="V-ATPase_G"/>
</dbReference>
<evidence type="ECO:0000256" key="1">
    <source>
        <dbReference type="ARBA" id="ARBA00010066"/>
    </source>
</evidence>
<comment type="similarity">
    <text evidence="1">Belongs to the V-ATPase G subunit family.</text>
</comment>
<dbReference type="CDD" id="cd06661">
    <property type="entry name" value="GGCT_like"/>
    <property type="match status" value="1"/>
</dbReference>
<dbReference type="Proteomes" id="UP000215289">
    <property type="component" value="Unassembled WGS sequence"/>
</dbReference>
<feature type="region of interest" description="Disordered" evidence="7">
    <location>
        <begin position="1831"/>
        <end position="2201"/>
    </location>
</feature>
<dbReference type="Gene3D" id="2.60.40.640">
    <property type="match status" value="1"/>
</dbReference>
<evidence type="ECO:0000256" key="3">
    <source>
        <dbReference type="ARBA" id="ARBA00022781"/>
    </source>
</evidence>
<feature type="region of interest" description="Disordered" evidence="7">
    <location>
        <begin position="1631"/>
        <end position="1711"/>
    </location>
</feature>
<dbReference type="CDD" id="cd06503">
    <property type="entry name" value="ATP-synt_Fo_b"/>
    <property type="match status" value="1"/>
</dbReference>
<dbReference type="GO" id="GO:0031625">
    <property type="term" value="F:ubiquitin protein ligase binding"/>
    <property type="evidence" value="ECO:0007669"/>
    <property type="project" value="TreeGrafter"/>
</dbReference>
<dbReference type="SUPFAM" id="SSF53474">
    <property type="entry name" value="alpha/beta-Hydrolases"/>
    <property type="match status" value="1"/>
</dbReference>
<feature type="region of interest" description="Disordered" evidence="7">
    <location>
        <begin position="1449"/>
        <end position="1529"/>
    </location>
</feature>
<feature type="compositionally biased region" description="Polar residues" evidence="7">
    <location>
        <begin position="861"/>
        <end position="879"/>
    </location>
</feature>
<feature type="compositionally biased region" description="Polar residues" evidence="7">
    <location>
        <begin position="2141"/>
        <end position="2157"/>
    </location>
</feature>
<feature type="compositionally biased region" description="Polar residues" evidence="7">
    <location>
        <begin position="905"/>
        <end position="916"/>
    </location>
</feature>
<keyword evidence="4" id="KW-0406">Ion transport</keyword>
<feature type="compositionally biased region" description="Polar residues" evidence="7">
    <location>
        <begin position="1833"/>
        <end position="1849"/>
    </location>
</feature>
<feature type="coiled-coil region" evidence="6">
    <location>
        <begin position="28"/>
        <end position="88"/>
    </location>
</feature>
<dbReference type="STRING" id="1245748.A0A3R7JLR6"/>
<feature type="compositionally biased region" description="Acidic residues" evidence="7">
    <location>
        <begin position="1358"/>
        <end position="1386"/>
    </location>
</feature>
<evidence type="ECO:0000256" key="4">
    <source>
        <dbReference type="ARBA" id="ARBA00023065"/>
    </source>
</evidence>
<feature type="compositionally biased region" description="Acidic residues" evidence="7">
    <location>
        <begin position="1195"/>
        <end position="1221"/>
    </location>
</feature>
<keyword evidence="6" id="KW-0175">Coiled coil</keyword>
<dbReference type="PANTHER" id="PTHR11188">
    <property type="entry name" value="ARRESTIN DOMAIN CONTAINING PROTEIN"/>
    <property type="match status" value="1"/>
</dbReference>
<dbReference type="Pfam" id="PF03179">
    <property type="entry name" value="V-ATPase_G"/>
    <property type="match status" value="1"/>
</dbReference>
<proteinExistence type="inferred from homology"/>
<reference evidence="11 12" key="1">
    <citation type="submission" date="2018-08" db="EMBL/GenBank/DDBJ databases">
        <title>Draft genome sequences of two Aspergillus turcosus clinical strains isolated from bronchoalveolar lavage fluid: one azole-susceptible and the other azole-resistant.</title>
        <authorList>
            <person name="Parent-Michaud M."/>
            <person name="Dufresne P.J."/>
            <person name="Fournier E."/>
            <person name="Martineau C."/>
            <person name="Moreira S."/>
            <person name="Perkins V."/>
            <person name="De Repentigny L."/>
            <person name="Dufresne S.F."/>
        </authorList>
    </citation>
    <scope>NUCLEOTIDE SEQUENCE [LARGE SCALE GENOMIC DNA]</scope>
    <source>
        <strain evidence="11">HMR AF 1038</strain>
    </source>
</reference>
<feature type="region of interest" description="Disordered" evidence="7">
    <location>
        <begin position="797"/>
        <end position="931"/>
    </location>
</feature>
<feature type="domain" description="DUF7357" evidence="10">
    <location>
        <begin position="942"/>
        <end position="1114"/>
    </location>
</feature>
<accession>A0A3R7JLR6</accession>
<dbReference type="InterPro" id="IPR014752">
    <property type="entry name" value="Arrestin-like_C"/>
</dbReference>
<feature type="compositionally biased region" description="Pro residues" evidence="7">
    <location>
        <begin position="764"/>
        <end position="773"/>
    </location>
</feature>
<feature type="compositionally biased region" description="Acidic residues" evidence="7">
    <location>
        <begin position="1689"/>
        <end position="1699"/>
    </location>
</feature>
<dbReference type="Gene3D" id="3.10.490.10">
    <property type="entry name" value="Gamma-glutamyl cyclotransferase-like"/>
    <property type="match status" value="1"/>
</dbReference>
<dbReference type="Gene3D" id="3.40.50.1820">
    <property type="entry name" value="alpha/beta hydrolase"/>
    <property type="match status" value="1"/>
</dbReference>
<evidence type="ECO:0000256" key="2">
    <source>
        <dbReference type="ARBA" id="ARBA00022448"/>
    </source>
</evidence>
<feature type="region of interest" description="Disordered" evidence="7">
    <location>
        <begin position="1154"/>
        <end position="1434"/>
    </location>
</feature>
<evidence type="ECO:0000313" key="11">
    <source>
        <dbReference type="EMBL" id="RLM01647.1"/>
    </source>
</evidence>
<feature type="compositionally biased region" description="Low complexity" evidence="7">
    <location>
        <begin position="1341"/>
        <end position="1357"/>
    </location>
</feature>
<dbReference type="Pfam" id="PF23086">
    <property type="entry name" value="Tudor_Coilin"/>
    <property type="match status" value="1"/>
</dbReference>
<dbReference type="InterPro" id="IPR036568">
    <property type="entry name" value="GGCT-like_sf"/>
</dbReference>
<name>A0A3R7JLR6_9EURO</name>
<feature type="compositionally biased region" description="Basic residues" evidence="7">
    <location>
        <begin position="1631"/>
        <end position="1642"/>
    </location>
</feature>
<dbReference type="OrthoDB" id="3365616at2759"/>
<feature type="compositionally biased region" description="Polar residues" evidence="7">
    <location>
        <begin position="2090"/>
        <end position="2125"/>
    </location>
</feature>
<feature type="compositionally biased region" description="Basic and acidic residues" evidence="7">
    <location>
        <begin position="2056"/>
        <end position="2076"/>
    </location>
</feature>
<feature type="compositionally biased region" description="Basic and acidic residues" evidence="7">
    <location>
        <begin position="1154"/>
        <end position="1180"/>
    </location>
</feature>
<dbReference type="GO" id="GO:0070086">
    <property type="term" value="P:ubiquitin-dependent endocytosis"/>
    <property type="evidence" value="ECO:0007669"/>
    <property type="project" value="TreeGrafter"/>
</dbReference>
<feature type="compositionally biased region" description="Polar residues" evidence="7">
    <location>
        <begin position="1958"/>
        <end position="1978"/>
    </location>
</feature>
<evidence type="ECO:0000256" key="6">
    <source>
        <dbReference type="SAM" id="Coils"/>
    </source>
</evidence>
<dbReference type="GO" id="GO:0030674">
    <property type="term" value="F:protein-macromolecule adaptor activity"/>
    <property type="evidence" value="ECO:0007669"/>
    <property type="project" value="TreeGrafter"/>
</dbReference>
<dbReference type="Gene3D" id="1.20.5.2950">
    <property type="match status" value="1"/>
</dbReference>
<dbReference type="NCBIfam" id="TIGR01147">
    <property type="entry name" value="V_ATP_synt_G"/>
    <property type="match status" value="1"/>
</dbReference>
<comment type="caution">
    <text evidence="11">The sequence shown here is derived from an EMBL/GenBank/DDBJ whole genome shotgun (WGS) entry which is preliminary data.</text>
</comment>
<feature type="region of interest" description="Disordered" evidence="7">
    <location>
        <begin position="1767"/>
        <end position="1794"/>
    </location>
</feature>
<feature type="region of interest" description="Disordered" evidence="7">
    <location>
        <begin position="740"/>
        <end position="784"/>
    </location>
</feature>
<feature type="compositionally biased region" description="Basic and acidic residues" evidence="7">
    <location>
        <begin position="1454"/>
        <end position="1482"/>
    </location>
</feature>
<comment type="function">
    <text evidence="5">Subunit of the V1 complex of vacuolar(H+)-ATPase (V-ATPase), a multisubunit enzyme composed of a peripheral complex (V1) that hydrolyzes ATP and a membrane integral complex (V0) that translocates protons. V-ATPase is responsible for acidifying and maintaining the pH of intracellular compartments.</text>
</comment>
<feature type="compositionally biased region" description="Polar residues" evidence="7">
    <location>
        <begin position="1997"/>
        <end position="2006"/>
    </location>
</feature>
<dbReference type="EMBL" id="NIDN02000003">
    <property type="protein sequence ID" value="RLM01647.1"/>
    <property type="molecule type" value="Genomic_DNA"/>
</dbReference>
<dbReference type="GO" id="GO:0046961">
    <property type="term" value="F:proton-transporting ATPase activity, rotational mechanism"/>
    <property type="evidence" value="ECO:0007669"/>
    <property type="project" value="InterPro"/>
</dbReference>
<dbReference type="InterPro" id="IPR056398">
    <property type="entry name" value="Tudor_Coilin"/>
</dbReference>
<dbReference type="Pfam" id="PF24054">
    <property type="entry name" value="DUF7357"/>
    <property type="match status" value="1"/>
</dbReference>
<evidence type="ECO:0000259" key="8">
    <source>
        <dbReference type="Pfam" id="PF06094"/>
    </source>
</evidence>
<dbReference type="GO" id="GO:0005886">
    <property type="term" value="C:plasma membrane"/>
    <property type="evidence" value="ECO:0007669"/>
    <property type="project" value="TreeGrafter"/>
</dbReference>
<organism evidence="11 12">
    <name type="scientific">Aspergillus turcosus</name>
    <dbReference type="NCBI Taxonomy" id="1245748"/>
    <lineage>
        <taxon>Eukaryota</taxon>
        <taxon>Fungi</taxon>
        <taxon>Dikarya</taxon>
        <taxon>Ascomycota</taxon>
        <taxon>Pezizomycotina</taxon>
        <taxon>Eurotiomycetes</taxon>
        <taxon>Eurotiomycetidae</taxon>
        <taxon>Eurotiales</taxon>
        <taxon>Aspergillaceae</taxon>
        <taxon>Aspergillus</taxon>
        <taxon>Aspergillus subgen. Fumigati</taxon>
    </lineage>
</organism>
<feature type="compositionally biased region" description="Basic and acidic residues" evidence="7">
    <location>
        <begin position="2126"/>
        <end position="2135"/>
    </location>
</feature>
<protein>
    <submittedName>
        <fullName evidence="11">Uncharacterized protein</fullName>
    </submittedName>
</protein>
<keyword evidence="12" id="KW-1185">Reference proteome</keyword>
<keyword evidence="3" id="KW-0375">Hydrogen ion transport</keyword>
<dbReference type="GO" id="GO:0016471">
    <property type="term" value="C:vacuolar proton-transporting V-type ATPase complex"/>
    <property type="evidence" value="ECO:0007669"/>
    <property type="project" value="InterPro"/>
</dbReference>
<dbReference type="GO" id="GO:0005829">
    <property type="term" value="C:cytosol"/>
    <property type="evidence" value="ECO:0007669"/>
    <property type="project" value="TreeGrafter"/>
</dbReference>
<dbReference type="Pfam" id="PF06094">
    <property type="entry name" value="GGACT"/>
    <property type="match status" value="1"/>
</dbReference>
<feature type="compositionally biased region" description="Polar residues" evidence="7">
    <location>
        <begin position="1254"/>
        <end position="1274"/>
    </location>
</feature>
<dbReference type="InterPro" id="IPR013024">
    <property type="entry name" value="GGCT-like"/>
</dbReference>
<feature type="region of interest" description="Disordered" evidence="7">
    <location>
        <begin position="528"/>
        <end position="583"/>
    </location>
</feature>
<keyword evidence="2" id="KW-0813">Transport</keyword>
<gene>
    <name evidence="11" type="ORF">CFD26_108084</name>
</gene>
<feature type="compositionally biased region" description="Basic residues" evidence="7">
    <location>
        <begin position="1408"/>
        <end position="1424"/>
    </location>
</feature>
<feature type="compositionally biased region" description="Acidic residues" evidence="7">
    <location>
        <begin position="1648"/>
        <end position="1658"/>
    </location>
</feature>
<dbReference type="InterPro" id="IPR050357">
    <property type="entry name" value="Arrestin_domain-protein"/>
</dbReference>
<dbReference type="FunFam" id="1.20.5.2950:FF:000001">
    <property type="entry name" value="V-type proton ATPase subunit G"/>
    <property type="match status" value="1"/>
</dbReference>
<feature type="domain" description="Gamma-glutamylcyclotransferase AIG2-like" evidence="8">
    <location>
        <begin position="2249"/>
        <end position="2370"/>
    </location>
</feature>
<feature type="compositionally biased region" description="Basic and acidic residues" evidence="7">
    <location>
        <begin position="1222"/>
        <end position="1240"/>
    </location>
</feature>
<dbReference type="InterPro" id="IPR029058">
    <property type="entry name" value="AB_hydrolase_fold"/>
</dbReference>
<feature type="compositionally biased region" description="Basic and acidic residues" evidence="7">
    <location>
        <begin position="1506"/>
        <end position="1529"/>
    </location>
</feature>
<dbReference type="SUPFAM" id="SSF110857">
    <property type="entry name" value="Gamma-glutamyl cyclotransferase-like"/>
    <property type="match status" value="1"/>
</dbReference>
<feature type="domain" description="Coilin tudor" evidence="9">
    <location>
        <begin position="1708"/>
        <end position="1821"/>
    </location>
</feature>
<feature type="compositionally biased region" description="Low complexity" evidence="7">
    <location>
        <begin position="559"/>
        <end position="569"/>
    </location>
</feature>
<dbReference type="InterPro" id="IPR055781">
    <property type="entry name" value="DUF7357"/>
</dbReference>
<dbReference type="PANTHER" id="PTHR11188:SF166">
    <property type="entry name" value="ARRESTIN (OR S-ANTIGEN), N-TERMINAL DOMAIN PROTEIN (AFU_ORTHOLOGUE AFUA_7G02050)"/>
    <property type="match status" value="1"/>
</dbReference>
<dbReference type="CDD" id="cd22952">
    <property type="entry name" value="ART10-like"/>
    <property type="match status" value="1"/>
</dbReference>
<evidence type="ECO:0000259" key="9">
    <source>
        <dbReference type="Pfam" id="PF23086"/>
    </source>
</evidence>
<feature type="compositionally biased region" description="Basic and acidic residues" evidence="7">
    <location>
        <begin position="1659"/>
        <end position="1674"/>
    </location>
</feature>